<dbReference type="SUPFAM" id="SSF53098">
    <property type="entry name" value="Ribonuclease H-like"/>
    <property type="match status" value="1"/>
</dbReference>
<dbReference type="GO" id="GO:0003676">
    <property type="term" value="F:nucleic acid binding"/>
    <property type="evidence" value="ECO:0007669"/>
    <property type="project" value="InterPro"/>
</dbReference>
<feature type="domain" description="RNase H type-1" evidence="1">
    <location>
        <begin position="156"/>
        <end position="232"/>
    </location>
</feature>
<evidence type="ECO:0008006" key="5">
    <source>
        <dbReference type="Google" id="ProtNLM"/>
    </source>
</evidence>
<dbReference type="OMA" id="NWKASEN"/>
<dbReference type="InterPro" id="IPR002156">
    <property type="entry name" value="RNaseH_domain"/>
</dbReference>
<dbReference type="EMBL" id="KI517683">
    <property type="protein sequence ID" value="ESQ33801.1"/>
    <property type="molecule type" value="Genomic_DNA"/>
</dbReference>
<evidence type="ECO:0000313" key="4">
    <source>
        <dbReference type="Proteomes" id="UP000030689"/>
    </source>
</evidence>
<dbReference type="eggNOG" id="KOG1075">
    <property type="taxonomic scope" value="Eukaryota"/>
</dbReference>
<evidence type="ECO:0000259" key="2">
    <source>
        <dbReference type="Pfam" id="PF13966"/>
    </source>
</evidence>
<reference evidence="3 4" key="1">
    <citation type="journal article" date="2013" name="Front. Plant Sci.">
        <title>The Reference Genome of the Halophytic Plant Eutrema salsugineum.</title>
        <authorList>
            <person name="Yang R."/>
            <person name="Jarvis D.E."/>
            <person name="Chen H."/>
            <person name="Beilstein M.A."/>
            <person name="Grimwood J."/>
            <person name="Jenkins J."/>
            <person name="Shu S."/>
            <person name="Prochnik S."/>
            <person name="Xin M."/>
            <person name="Ma C."/>
            <person name="Schmutz J."/>
            <person name="Wing R.A."/>
            <person name="Mitchell-Olds T."/>
            <person name="Schumaker K.S."/>
            <person name="Wang X."/>
        </authorList>
    </citation>
    <scope>NUCLEOTIDE SEQUENCE [LARGE SCALE GENOMIC DNA]</scope>
</reference>
<dbReference type="Proteomes" id="UP000030689">
    <property type="component" value="Unassembled WGS sequence"/>
</dbReference>
<dbReference type="KEGG" id="eus:EUTSA_v10009902mg"/>
<dbReference type="InterPro" id="IPR026960">
    <property type="entry name" value="RVT-Znf"/>
</dbReference>
<dbReference type="Pfam" id="PF13966">
    <property type="entry name" value="zf-RVT"/>
    <property type="match status" value="1"/>
</dbReference>
<dbReference type="CDD" id="cd06222">
    <property type="entry name" value="RNase_H_like"/>
    <property type="match status" value="1"/>
</dbReference>
<proteinExistence type="predicted"/>
<dbReference type="PANTHER" id="PTHR47074">
    <property type="entry name" value="BNAC02G40300D PROTEIN"/>
    <property type="match status" value="1"/>
</dbReference>
<dbReference type="Gramene" id="ESQ33801">
    <property type="protein sequence ID" value="ESQ33801"/>
    <property type="gene ID" value="EUTSA_v10009902mg"/>
</dbReference>
<accession>V4MQ48</accession>
<gene>
    <name evidence="3" type="ORF">EUTSA_v10009902mg</name>
</gene>
<dbReference type="GO" id="GO:0004523">
    <property type="term" value="F:RNA-DNA hybrid ribonuclease activity"/>
    <property type="evidence" value="ECO:0007669"/>
    <property type="project" value="InterPro"/>
</dbReference>
<protein>
    <recommendedName>
        <fullName evidence="5">Reverse transcriptase zinc-binding domain-containing protein</fullName>
    </recommendedName>
</protein>
<dbReference type="InterPro" id="IPR012337">
    <property type="entry name" value="RNaseH-like_sf"/>
</dbReference>
<dbReference type="InterPro" id="IPR052929">
    <property type="entry name" value="RNase_H-like_EbsB-rel"/>
</dbReference>
<evidence type="ECO:0000259" key="1">
    <source>
        <dbReference type="Pfam" id="PF13456"/>
    </source>
</evidence>
<dbReference type="InterPro" id="IPR044730">
    <property type="entry name" value="RNase_H-like_dom_plant"/>
</dbReference>
<dbReference type="Pfam" id="PF13456">
    <property type="entry name" value="RVT_3"/>
    <property type="match status" value="1"/>
</dbReference>
<dbReference type="AlphaFoldDB" id="V4MQ48"/>
<feature type="non-terminal residue" evidence="3">
    <location>
        <position position="1"/>
    </location>
</feature>
<dbReference type="PANTHER" id="PTHR47074:SF78">
    <property type="entry name" value="GB|AAF30348.1-RELATED"/>
    <property type="match status" value="1"/>
</dbReference>
<feature type="domain" description="Reverse transcriptase zinc-binding" evidence="2">
    <location>
        <begin position="2"/>
        <end position="57"/>
    </location>
</feature>
<sequence length="232" mass="27431">STKLKHFLWKVTFSALSIGDYLRKRHITRNALCPRCQTAEESIQHLFFECQYSQMIWRGSRFPNHHILNPNLPLDSKIDILITQTSTLPNHVHQMGLKEIPWRQTLIWAQKYVKEWQDTQDYVKNQQAPFHQRFNDVTRQKITTWERPEQGWIKCNYDGSYITSRRNSFRGWLFRDNKGIFLGADQAQHSSANNALENECQALLMAMQSSWSRGYYCVIFEEDSKSLVNLIT</sequence>
<feature type="non-terminal residue" evidence="3">
    <location>
        <position position="232"/>
    </location>
</feature>
<evidence type="ECO:0000313" key="3">
    <source>
        <dbReference type="EMBL" id="ESQ33801.1"/>
    </source>
</evidence>
<keyword evidence="4" id="KW-1185">Reference proteome</keyword>
<name>V4MQ48_EUTSA</name>
<organism evidence="3 4">
    <name type="scientific">Eutrema salsugineum</name>
    <name type="common">Saltwater cress</name>
    <name type="synonym">Sisymbrium salsugineum</name>
    <dbReference type="NCBI Taxonomy" id="72664"/>
    <lineage>
        <taxon>Eukaryota</taxon>
        <taxon>Viridiplantae</taxon>
        <taxon>Streptophyta</taxon>
        <taxon>Embryophyta</taxon>
        <taxon>Tracheophyta</taxon>
        <taxon>Spermatophyta</taxon>
        <taxon>Magnoliopsida</taxon>
        <taxon>eudicotyledons</taxon>
        <taxon>Gunneridae</taxon>
        <taxon>Pentapetalae</taxon>
        <taxon>rosids</taxon>
        <taxon>malvids</taxon>
        <taxon>Brassicales</taxon>
        <taxon>Brassicaceae</taxon>
        <taxon>Eutremeae</taxon>
        <taxon>Eutrema</taxon>
    </lineage>
</organism>